<comment type="caution">
    <text evidence="1">The sequence shown here is derived from an EMBL/GenBank/DDBJ whole genome shotgun (WGS) entry which is preliminary data.</text>
</comment>
<organism evidence="1 2">
    <name type="scientific">Hibiscus sabdariffa</name>
    <name type="common">roselle</name>
    <dbReference type="NCBI Taxonomy" id="183260"/>
    <lineage>
        <taxon>Eukaryota</taxon>
        <taxon>Viridiplantae</taxon>
        <taxon>Streptophyta</taxon>
        <taxon>Embryophyta</taxon>
        <taxon>Tracheophyta</taxon>
        <taxon>Spermatophyta</taxon>
        <taxon>Magnoliopsida</taxon>
        <taxon>eudicotyledons</taxon>
        <taxon>Gunneridae</taxon>
        <taxon>Pentapetalae</taxon>
        <taxon>rosids</taxon>
        <taxon>malvids</taxon>
        <taxon>Malvales</taxon>
        <taxon>Malvaceae</taxon>
        <taxon>Malvoideae</taxon>
        <taxon>Hibiscus</taxon>
    </lineage>
</organism>
<proteinExistence type="predicted"/>
<keyword evidence="2" id="KW-1185">Reference proteome</keyword>
<dbReference type="Proteomes" id="UP001396334">
    <property type="component" value="Unassembled WGS sequence"/>
</dbReference>
<evidence type="ECO:0000313" key="2">
    <source>
        <dbReference type="Proteomes" id="UP001396334"/>
    </source>
</evidence>
<protein>
    <recommendedName>
        <fullName evidence="3">K Homology domain-containing protein</fullName>
    </recommendedName>
</protein>
<evidence type="ECO:0008006" key="3">
    <source>
        <dbReference type="Google" id="ProtNLM"/>
    </source>
</evidence>
<evidence type="ECO:0000313" key="1">
    <source>
        <dbReference type="EMBL" id="KAK9000682.1"/>
    </source>
</evidence>
<reference evidence="1 2" key="1">
    <citation type="journal article" date="2024" name="G3 (Bethesda)">
        <title>Genome assembly of Hibiscus sabdariffa L. provides insights into metabolisms of medicinal natural products.</title>
        <authorList>
            <person name="Kim T."/>
        </authorList>
    </citation>
    <scope>NUCLEOTIDE SEQUENCE [LARGE SCALE GENOMIC DNA]</scope>
    <source>
        <strain evidence="1">TK-2024</strain>
        <tissue evidence="1">Old leaves</tissue>
    </source>
</reference>
<accession>A0ABR2QJJ4</accession>
<gene>
    <name evidence="1" type="ORF">V6N11_081171</name>
</gene>
<name>A0ABR2QJJ4_9ROSI</name>
<dbReference type="EMBL" id="JBBPBN010000037">
    <property type="protein sequence ID" value="KAK9000682.1"/>
    <property type="molecule type" value="Genomic_DNA"/>
</dbReference>
<sequence length="217" mass="23729">MSRFGGIIGMSGPNAVKTKIMLNLESEDGGSSRIEEIEVSKAQEARGCLRGGDEEQWSSLGDGLLSGIGRGVVLVVKKVLVVISYRLQDCASVNKRRVRESRSIESVQPYTLRRPIEVIPKKTLPILNDLLPEENFFRAMEMATGLNPRRITDSGKGLTSSFRAGLELGKLIYGDKVIVHEPQIRTSDRIVVISGTPDQTQAVQSLLQAFVLTGPSH</sequence>